<organism evidence="5 6">
    <name type="scientific">Akkermansia muciniphila</name>
    <dbReference type="NCBI Taxonomy" id="239935"/>
    <lineage>
        <taxon>Bacteria</taxon>
        <taxon>Pseudomonadati</taxon>
        <taxon>Verrucomicrobiota</taxon>
        <taxon>Verrucomicrobiia</taxon>
        <taxon>Verrucomicrobiales</taxon>
        <taxon>Akkermansiaceae</taxon>
        <taxon>Akkermansia</taxon>
    </lineage>
</organism>
<dbReference type="Gene3D" id="3.40.50.150">
    <property type="entry name" value="Vaccinia Virus protein VP39"/>
    <property type="match status" value="1"/>
</dbReference>
<evidence type="ECO:0000256" key="3">
    <source>
        <dbReference type="ARBA" id="ARBA00022691"/>
    </source>
</evidence>
<feature type="domain" description="S-adenosylmethionine-dependent methyltransferase" evidence="4">
    <location>
        <begin position="95"/>
        <end position="283"/>
    </location>
</feature>
<keyword evidence="2" id="KW-0808">Transferase</keyword>
<dbReference type="InterPro" id="IPR029063">
    <property type="entry name" value="SAM-dependent_MTases_sf"/>
</dbReference>
<dbReference type="InterPro" id="IPR019614">
    <property type="entry name" value="SAM-dep_methyl-trfase"/>
</dbReference>
<gene>
    <name evidence="5" type="ORF">CXU09_09445</name>
</gene>
<evidence type="ECO:0000313" key="5">
    <source>
        <dbReference type="EMBL" id="PNC54862.1"/>
    </source>
</evidence>
<accession>A0AAP8T912</accession>
<dbReference type="Pfam" id="PF10672">
    <property type="entry name" value="Methyltrans_SAM"/>
    <property type="match status" value="1"/>
</dbReference>
<dbReference type="CDD" id="cd02440">
    <property type="entry name" value="AdoMet_MTases"/>
    <property type="match status" value="1"/>
</dbReference>
<name>A0AAP8T912_9BACT</name>
<dbReference type="EMBL" id="PJKN01000005">
    <property type="protein sequence ID" value="PNC54862.1"/>
    <property type="molecule type" value="Genomic_DNA"/>
</dbReference>
<dbReference type="GO" id="GO:0008168">
    <property type="term" value="F:methyltransferase activity"/>
    <property type="evidence" value="ECO:0007669"/>
    <property type="project" value="UniProtKB-KW"/>
</dbReference>
<evidence type="ECO:0000256" key="2">
    <source>
        <dbReference type="ARBA" id="ARBA00022679"/>
    </source>
</evidence>
<evidence type="ECO:0000256" key="1">
    <source>
        <dbReference type="ARBA" id="ARBA00022603"/>
    </source>
</evidence>
<comment type="caution">
    <text evidence="5">The sequence shown here is derived from an EMBL/GenBank/DDBJ whole genome shotgun (WGS) entry which is preliminary data.</text>
</comment>
<reference evidence="5 6" key="1">
    <citation type="journal article" date="2017" name="BMC Genomics">
        <title>Genome sequencing of 39 Akkermansia muciniphila isolates reveals its population structure, genomic and functional diverisity, and global distribution in mammalian gut microbiotas.</title>
        <authorList>
            <person name="Guo X."/>
            <person name="Li S."/>
            <person name="Zhang J."/>
            <person name="Wu F."/>
            <person name="Li X."/>
            <person name="Wu D."/>
            <person name="Zhang M."/>
            <person name="Ou Z."/>
            <person name="Jie Z."/>
            <person name="Yan Q."/>
            <person name="Li P."/>
            <person name="Yi J."/>
            <person name="Peng Y."/>
        </authorList>
    </citation>
    <scope>NUCLEOTIDE SEQUENCE [LARGE SCALE GENOMIC DNA]</scope>
    <source>
        <strain evidence="5 6">GP43</strain>
    </source>
</reference>
<dbReference type="GO" id="GO:0032259">
    <property type="term" value="P:methylation"/>
    <property type="evidence" value="ECO:0007669"/>
    <property type="project" value="UniProtKB-KW"/>
</dbReference>
<dbReference type="SUPFAM" id="SSF53335">
    <property type="entry name" value="S-adenosyl-L-methionine-dependent methyltransferases"/>
    <property type="match status" value="1"/>
</dbReference>
<dbReference type="Proteomes" id="UP000235914">
    <property type="component" value="Unassembled WGS sequence"/>
</dbReference>
<dbReference type="PANTHER" id="PTHR43042:SF3">
    <property type="entry name" value="RIBOSOMAL RNA LARGE SUBUNIT METHYLTRANSFERASE YWBD-RELATED"/>
    <property type="match status" value="1"/>
</dbReference>
<dbReference type="PANTHER" id="PTHR43042">
    <property type="entry name" value="SAM-DEPENDENT METHYLTRANSFERASE"/>
    <property type="match status" value="1"/>
</dbReference>
<proteinExistence type="predicted"/>
<keyword evidence="1" id="KW-0489">Methyltransferase</keyword>
<keyword evidence="3" id="KW-0949">S-adenosyl-L-methionine</keyword>
<sequence length="297" mass="33940">MERNYHYCVERNRELIPPDTDMFRVMDGAEDGIPGVFVDQMADRILVSTRGCSITADLESELRDTGLPVFHKKLEQNQKEAPVQIAGPLLPLQFTALEQGVRFKIDMSAGYSQGIFLDQRDHRRRVREKSAPGMRVLNTFAYTGAFSVYAALGGAQTTTLDLAQPCLDWARENFVLNGIDPSGQYFCKGDARRWLERFARQGRTFHGIILDPPTFSRDDRGKVFRVESHYGELVALARECLEPGGWMLCTSNCRKLSHEEFRRMVARAVPGFRLTHDPMPPDFSGEDYLKRLWVDWK</sequence>
<dbReference type="AlphaFoldDB" id="A0AAP8T912"/>
<dbReference type="RefSeq" id="WP_102735975.1">
    <property type="nucleotide sequence ID" value="NZ_PJKN01000005.1"/>
</dbReference>
<protein>
    <recommendedName>
        <fullName evidence="4">S-adenosylmethionine-dependent methyltransferase domain-containing protein</fullName>
    </recommendedName>
</protein>
<evidence type="ECO:0000313" key="6">
    <source>
        <dbReference type="Proteomes" id="UP000235914"/>
    </source>
</evidence>
<evidence type="ECO:0000259" key="4">
    <source>
        <dbReference type="Pfam" id="PF10672"/>
    </source>
</evidence>